<dbReference type="InterPro" id="IPR003656">
    <property type="entry name" value="Znf_BED"/>
</dbReference>
<dbReference type="PANTHER" id="PTHR34396">
    <property type="entry name" value="OS03G0264950 PROTEIN-RELATED"/>
    <property type="match status" value="1"/>
</dbReference>
<proteinExistence type="predicted"/>
<evidence type="ECO:0000256" key="1">
    <source>
        <dbReference type="ARBA" id="ARBA00022723"/>
    </source>
</evidence>
<reference evidence="7" key="1">
    <citation type="submission" date="2009-11" db="EMBL/GenBank/DDBJ databases">
        <authorList>
            <consortium name="The Broad Institute Genome Sequencing Platform"/>
            <person name="Ward D."/>
            <person name="Feldgarden M."/>
            <person name="Earl A."/>
            <person name="Young S.K."/>
            <person name="Zeng Q."/>
            <person name="Koehrsen M."/>
            <person name="Alvarado L."/>
            <person name="Berlin A."/>
            <person name="Bochicchio J."/>
            <person name="Borenstein D."/>
            <person name="Chapman S.B."/>
            <person name="Chen Z."/>
            <person name="Engels R."/>
            <person name="Freedman E."/>
            <person name="Gellesch M."/>
            <person name="Goldberg J."/>
            <person name="Griggs A."/>
            <person name="Gujja S."/>
            <person name="Heilman E."/>
            <person name="Heiman D."/>
            <person name="Hepburn T."/>
            <person name="Howarth C."/>
            <person name="Jen D."/>
            <person name="Larson L."/>
            <person name="Lewis B."/>
            <person name="Mehta T."/>
            <person name="Park D."/>
            <person name="Pearson M."/>
            <person name="Roberts A."/>
            <person name="Saif S."/>
            <person name="Shea T."/>
            <person name="Shenoy N."/>
            <person name="Sisk P."/>
            <person name="Stolte C."/>
            <person name="Sykes S."/>
            <person name="Thomson T."/>
            <person name="Walk T."/>
            <person name="White J."/>
            <person name="Yandava C."/>
            <person name="Izard J."/>
            <person name="Baranova O.V."/>
            <person name="Blanton J.M."/>
            <person name="Tanner A.C."/>
            <person name="Dewhirst F.E."/>
            <person name="Haas B."/>
            <person name="Nusbaum C."/>
            <person name="Birren B."/>
        </authorList>
    </citation>
    <scope>NUCLEOTIDE SEQUENCE [LARGE SCALE GENOMIC DNA]</scope>
    <source>
        <strain evidence="7">1-1 BBBD Race 1</strain>
    </source>
</reference>
<evidence type="ECO:0000256" key="4">
    <source>
        <dbReference type="PROSITE-ProRule" id="PRU00027"/>
    </source>
</evidence>
<dbReference type="SMART" id="SM00614">
    <property type="entry name" value="ZnF_BED"/>
    <property type="match status" value="1"/>
</dbReference>
<evidence type="ECO:0000313" key="8">
    <source>
        <dbReference type="EnsemblFungi" id="PTTG_27029-t43_1-p1"/>
    </source>
</evidence>
<evidence type="ECO:0000256" key="2">
    <source>
        <dbReference type="ARBA" id="ARBA00022771"/>
    </source>
</evidence>
<feature type="compositionally biased region" description="Basic and acidic residues" evidence="5">
    <location>
        <begin position="20"/>
        <end position="30"/>
    </location>
</feature>
<evidence type="ECO:0000256" key="3">
    <source>
        <dbReference type="ARBA" id="ARBA00022833"/>
    </source>
</evidence>
<feature type="domain" description="BED-type" evidence="6">
    <location>
        <begin position="77"/>
        <end position="117"/>
    </location>
</feature>
<dbReference type="GO" id="GO:0008270">
    <property type="term" value="F:zinc ion binding"/>
    <property type="evidence" value="ECO:0007669"/>
    <property type="project" value="UniProtKB-KW"/>
</dbReference>
<name>A0A180GN93_PUCT1</name>
<evidence type="ECO:0000313" key="9">
    <source>
        <dbReference type="Proteomes" id="UP000005240"/>
    </source>
</evidence>
<evidence type="ECO:0000256" key="5">
    <source>
        <dbReference type="SAM" id="MobiDB-lite"/>
    </source>
</evidence>
<dbReference type="GO" id="GO:1990837">
    <property type="term" value="F:sequence-specific double-stranded DNA binding"/>
    <property type="evidence" value="ECO:0007669"/>
    <property type="project" value="TreeGrafter"/>
</dbReference>
<reference evidence="7" key="2">
    <citation type="submission" date="2016-05" db="EMBL/GenBank/DDBJ databases">
        <title>Comparative analysis highlights variable genome content of wheat rusts and divergence of the mating loci.</title>
        <authorList>
            <person name="Cuomo C.A."/>
            <person name="Bakkeren G."/>
            <person name="Szabo L."/>
            <person name="Khalil H."/>
            <person name="Joly D."/>
            <person name="Goldberg J."/>
            <person name="Young S."/>
            <person name="Zeng Q."/>
            <person name="Fellers J."/>
        </authorList>
    </citation>
    <scope>NUCLEOTIDE SEQUENCE [LARGE SCALE GENOMIC DNA]</scope>
    <source>
        <strain evidence="7">1-1 BBBD Race 1</strain>
    </source>
</reference>
<keyword evidence="3" id="KW-0862">Zinc</keyword>
<evidence type="ECO:0000259" key="6">
    <source>
        <dbReference type="PROSITE" id="PS50808"/>
    </source>
</evidence>
<keyword evidence="2 4" id="KW-0863">Zinc-finger</keyword>
<reference evidence="8 9" key="3">
    <citation type="journal article" date="2017" name="G3 (Bethesda)">
        <title>Comparative analysis highlights variable genome content of wheat rusts and divergence of the mating loci.</title>
        <authorList>
            <person name="Cuomo C.A."/>
            <person name="Bakkeren G."/>
            <person name="Khalil H.B."/>
            <person name="Panwar V."/>
            <person name="Joly D."/>
            <person name="Linning R."/>
            <person name="Sakthikumar S."/>
            <person name="Song X."/>
            <person name="Adiconis X."/>
            <person name="Fan L."/>
            <person name="Goldberg J.M."/>
            <person name="Levin J.Z."/>
            <person name="Young S."/>
            <person name="Zeng Q."/>
            <person name="Anikster Y."/>
            <person name="Bruce M."/>
            <person name="Wang M."/>
            <person name="Yin C."/>
            <person name="McCallum B."/>
            <person name="Szabo L.J."/>
            <person name="Hulbert S."/>
            <person name="Chen X."/>
            <person name="Fellers J.P."/>
        </authorList>
    </citation>
    <scope>NUCLEOTIDE SEQUENCE</scope>
    <source>
        <strain evidence="9">Isolate 1-1 / race 1 (BBBD)</strain>
        <strain evidence="8">isolate 1-1 / race 1 (BBBD)</strain>
    </source>
</reference>
<keyword evidence="9" id="KW-1185">Reference proteome</keyword>
<dbReference type="InterPro" id="IPR053031">
    <property type="entry name" value="Cuticle_assoc_protein"/>
</dbReference>
<dbReference type="GO" id="GO:0006357">
    <property type="term" value="P:regulation of transcription by RNA polymerase II"/>
    <property type="evidence" value="ECO:0007669"/>
    <property type="project" value="TreeGrafter"/>
</dbReference>
<dbReference type="EnsemblFungi" id="PTTG_27029-t43_1">
    <property type="protein sequence ID" value="PTTG_27029-t43_1-p1"/>
    <property type="gene ID" value="PTTG_27029"/>
</dbReference>
<protein>
    <submittedName>
        <fullName evidence="8">BED-type domain-containing protein</fullName>
    </submittedName>
</protein>
<sequence>MLKRKTRAHPDLSEEEGDTDDIRVVERLEPKTPLTTPQETDSQPPRAEASAPQKPAPTNSLSESQETAEGSLLKKRKLTSKVWDHFEKIDEGGVSKAICNYCKLKLSATSLAATNHL</sequence>
<dbReference type="PANTHER" id="PTHR34396:SF25">
    <property type="entry name" value="BOUNDARY ELEMENT ASSOCIATED FACTOR"/>
    <property type="match status" value="1"/>
</dbReference>
<dbReference type="OrthoDB" id="3259198at2759"/>
<dbReference type="Pfam" id="PF02892">
    <property type="entry name" value="zf-BED"/>
    <property type="match status" value="1"/>
</dbReference>
<evidence type="ECO:0000313" key="7">
    <source>
        <dbReference type="EMBL" id="OAV94277.1"/>
    </source>
</evidence>
<organism evidence="7">
    <name type="scientific">Puccinia triticina (isolate 1-1 / race 1 (BBBD))</name>
    <name type="common">Brown leaf rust fungus</name>
    <dbReference type="NCBI Taxonomy" id="630390"/>
    <lineage>
        <taxon>Eukaryota</taxon>
        <taxon>Fungi</taxon>
        <taxon>Dikarya</taxon>
        <taxon>Basidiomycota</taxon>
        <taxon>Pucciniomycotina</taxon>
        <taxon>Pucciniomycetes</taxon>
        <taxon>Pucciniales</taxon>
        <taxon>Pucciniaceae</taxon>
        <taxon>Puccinia</taxon>
    </lineage>
</organism>
<feature type="region of interest" description="Disordered" evidence="5">
    <location>
        <begin position="1"/>
        <end position="74"/>
    </location>
</feature>
<dbReference type="Proteomes" id="UP000005240">
    <property type="component" value="Unassembled WGS sequence"/>
</dbReference>
<accession>A0A180GN93</accession>
<keyword evidence="1" id="KW-0479">Metal-binding</keyword>
<feature type="compositionally biased region" description="Polar residues" evidence="5">
    <location>
        <begin position="33"/>
        <end position="43"/>
    </location>
</feature>
<dbReference type="AlphaFoldDB" id="A0A180GN93"/>
<dbReference type="PROSITE" id="PS50808">
    <property type="entry name" value="ZF_BED"/>
    <property type="match status" value="1"/>
</dbReference>
<dbReference type="GO" id="GO:0005634">
    <property type="term" value="C:nucleus"/>
    <property type="evidence" value="ECO:0007669"/>
    <property type="project" value="TreeGrafter"/>
</dbReference>
<gene>
    <name evidence="7" type="ORF">PTTG_27029</name>
</gene>
<feature type="compositionally biased region" description="Polar residues" evidence="5">
    <location>
        <begin position="56"/>
        <end position="68"/>
    </location>
</feature>
<dbReference type="EMBL" id="ADAS02000041">
    <property type="protein sequence ID" value="OAV94277.1"/>
    <property type="molecule type" value="Genomic_DNA"/>
</dbReference>
<dbReference type="VEuPathDB" id="FungiDB:PTTG_27029"/>
<reference evidence="8" key="4">
    <citation type="submission" date="2025-05" db="UniProtKB">
        <authorList>
            <consortium name="EnsemblFungi"/>
        </authorList>
    </citation>
    <scope>IDENTIFICATION</scope>
    <source>
        <strain evidence="8">isolate 1-1 / race 1 (BBBD)</strain>
    </source>
</reference>